<sequence length="186" mass="21573">MKHTQLFISVIALVISLFAGYKVIERQPQSSYNIKAVIIDSDKVINESLALQSVQQQIREQNSRLQQEFESELEKFKPSQEEFELLSEEAKKEKTEQFNKHAVSARDNYTRKMSHLEESYRDAVDSIFNKIKEVAKKTAEKNNIDLVLFISKKNQVLYSMDEVDLSDVVLKNINKEIPEFTLKGIN</sequence>
<name>A0A7L7YRN1_9RICK</name>
<keyword evidence="3" id="KW-0812">Transmembrane</keyword>
<feature type="transmembrane region" description="Helical" evidence="3">
    <location>
        <begin position="6"/>
        <end position="24"/>
    </location>
</feature>
<comment type="similarity">
    <text evidence="1">Belongs to the Skp family.</text>
</comment>
<evidence type="ECO:0000256" key="1">
    <source>
        <dbReference type="ARBA" id="ARBA00009091"/>
    </source>
</evidence>
<dbReference type="Gene3D" id="3.30.910.20">
    <property type="entry name" value="Skp domain"/>
    <property type="match status" value="1"/>
</dbReference>
<protein>
    <submittedName>
        <fullName evidence="4">OmpH family outer membrane protein</fullName>
    </submittedName>
</protein>
<evidence type="ECO:0000256" key="3">
    <source>
        <dbReference type="SAM" id="Phobius"/>
    </source>
</evidence>
<dbReference type="GO" id="GO:0005829">
    <property type="term" value="C:cytosol"/>
    <property type="evidence" value="ECO:0007669"/>
    <property type="project" value="TreeGrafter"/>
</dbReference>
<evidence type="ECO:0000313" key="5">
    <source>
        <dbReference type="Proteomes" id="UP000516514"/>
    </source>
</evidence>
<keyword evidence="3" id="KW-0472">Membrane</keyword>
<proteinExistence type="inferred from homology"/>
<dbReference type="InterPro" id="IPR024930">
    <property type="entry name" value="Skp_dom_sf"/>
</dbReference>
<dbReference type="AlphaFoldDB" id="A0A7L7YRN1"/>
<evidence type="ECO:0000313" key="4">
    <source>
        <dbReference type="EMBL" id="QOD37941.1"/>
    </source>
</evidence>
<dbReference type="GO" id="GO:0051082">
    <property type="term" value="F:unfolded protein binding"/>
    <property type="evidence" value="ECO:0007669"/>
    <property type="project" value="InterPro"/>
</dbReference>
<keyword evidence="3" id="KW-1133">Transmembrane helix</keyword>
<reference evidence="4 5" key="1">
    <citation type="submission" date="2020-09" db="EMBL/GenBank/DDBJ databases">
        <title>An Earliest Endosymbiont, Wolbachia massiliensis sp. nov., Strain PL13 From the Bed Bug (Cimex hemipterius), Type strain of a New supergroup T.</title>
        <authorList>
            <person name="Laidoudi Y."/>
            <person name="Levasseur A."/>
            <person name="Medkour H."/>
            <person name="Maaloum M."/>
            <person name="BenKhedher M."/>
            <person name="Sambou M."/>
            <person name="Bassene H."/>
            <person name="Davoust B."/>
            <person name="Fenollar F."/>
            <person name="Raoult D."/>
            <person name="Mediannikov O."/>
        </authorList>
    </citation>
    <scope>NUCLEOTIDE SEQUENCE [LARGE SCALE GENOMIC DNA]</scope>
    <source>
        <strain evidence="4 5">PL13</strain>
    </source>
</reference>
<keyword evidence="5" id="KW-1185">Reference proteome</keyword>
<dbReference type="SMART" id="SM00935">
    <property type="entry name" value="OmpH"/>
    <property type="match status" value="1"/>
</dbReference>
<dbReference type="RefSeq" id="WP_191110770.1">
    <property type="nucleotide sequence ID" value="NZ_CP061738.1"/>
</dbReference>
<accession>A0A7L7YRN1</accession>
<dbReference type="Proteomes" id="UP000516514">
    <property type="component" value="Chromosome"/>
</dbReference>
<dbReference type="InterPro" id="IPR005632">
    <property type="entry name" value="Chaperone_Skp"/>
</dbReference>
<evidence type="ECO:0000256" key="2">
    <source>
        <dbReference type="ARBA" id="ARBA00022729"/>
    </source>
</evidence>
<dbReference type="GO" id="GO:0050821">
    <property type="term" value="P:protein stabilization"/>
    <property type="evidence" value="ECO:0007669"/>
    <property type="project" value="TreeGrafter"/>
</dbReference>
<keyword evidence="2" id="KW-0732">Signal</keyword>
<dbReference type="KEGG" id="wms:ID128_03740"/>
<dbReference type="EMBL" id="CP061738">
    <property type="protein sequence ID" value="QOD37941.1"/>
    <property type="molecule type" value="Genomic_DNA"/>
</dbReference>
<dbReference type="Pfam" id="PF03938">
    <property type="entry name" value="OmpH"/>
    <property type="match status" value="1"/>
</dbReference>
<organism evidence="4 5">
    <name type="scientific">Candidatus Wolbachia massiliensis</name>
    <dbReference type="NCBI Taxonomy" id="1845000"/>
    <lineage>
        <taxon>Bacteria</taxon>
        <taxon>Pseudomonadati</taxon>
        <taxon>Pseudomonadota</taxon>
        <taxon>Alphaproteobacteria</taxon>
        <taxon>Rickettsiales</taxon>
        <taxon>Anaplasmataceae</taxon>
        <taxon>Wolbachieae</taxon>
        <taxon>Wolbachia</taxon>
    </lineage>
</organism>
<gene>
    <name evidence="4" type="ORF">ID128_03740</name>
</gene>
<dbReference type="PANTHER" id="PTHR35089:SF1">
    <property type="entry name" value="CHAPERONE PROTEIN SKP"/>
    <property type="match status" value="1"/>
</dbReference>
<dbReference type="SUPFAM" id="SSF111384">
    <property type="entry name" value="OmpH-like"/>
    <property type="match status" value="1"/>
</dbReference>
<dbReference type="PANTHER" id="PTHR35089">
    <property type="entry name" value="CHAPERONE PROTEIN SKP"/>
    <property type="match status" value="1"/>
</dbReference>